<organism evidence="2">
    <name type="scientific">Anopheles marajoara</name>
    <dbReference type="NCBI Taxonomy" id="58244"/>
    <lineage>
        <taxon>Eukaryota</taxon>
        <taxon>Metazoa</taxon>
        <taxon>Ecdysozoa</taxon>
        <taxon>Arthropoda</taxon>
        <taxon>Hexapoda</taxon>
        <taxon>Insecta</taxon>
        <taxon>Pterygota</taxon>
        <taxon>Neoptera</taxon>
        <taxon>Endopterygota</taxon>
        <taxon>Diptera</taxon>
        <taxon>Nematocera</taxon>
        <taxon>Culicoidea</taxon>
        <taxon>Culicidae</taxon>
        <taxon>Anophelinae</taxon>
        <taxon>Anopheles</taxon>
    </lineage>
</organism>
<proteinExistence type="predicted"/>
<feature type="signal peptide" evidence="1">
    <location>
        <begin position="1"/>
        <end position="24"/>
    </location>
</feature>
<evidence type="ECO:0000313" key="2">
    <source>
        <dbReference type="EMBL" id="MBW61642.1"/>
    </source>
</evidence>
<dbReference type="AlphaFoldDB" id="A0A2M4C8H0"/>
<reference evidence="2" key="1">
    <citation type="submission" date="2018-01" db="EMBL/GenBank/DDBJ databases">
        <title>An insight into the sialome of Amazonian anophelines.</title>
        <authorList>
            <person name="Ribeiro J.M."/>
            <person name="Scarpassa V."/>
            <person name="Calvo E."/>
        </authorList>
    </citation>
    <scope>NUCLEOTIDE SEQUENCE</scope>
    <source>
        <tissue evidence="2">Salivary glands</tissue>
    </source>
</reference>
<protein>
    <submittedName>
        <fullName evidence="2">Putative secreted protein</fullName>
    </submittedName>
</protein>
<accession>A0A2M4C8H0</accession>
<dbReference type="EMBL" id="GGFJ01012501">
    <property type="protein sequence ID" value="MBW61642.1"/>
    <property type="molecule type" value="Transcribed_RNA"/>
</dbReference>
<name>A0A2M4C8H0_9DIPT</name>
<evidence type="ECO:0000256" key="1">
    <source>
        <dbReference type="SAM" id="SignalP"/>
    </source>
</evidence>
<feature type="chain" id="PRO_5014714408" evidence="1">
    <location>
        <begin position="25"/>
        <end position="102"/>
    </location>
</feature>
<keyword evidence="1" id="KW-0732">Signal</keyword>
<sequence length="102" mass="11278">MQLGWITRKHIGPLLLFQLAVLECRLFVATLCGTTSVPVESLAPIDTSGGYPNRRGDSFERGLTCDEFFLKDKPKVDGVSRSTLLVSNRSLDRFPLPPIVMA</sequence>